<name>A0AAD8NK09_TARER</name>
<gene>
    <name evidence="2" type="ORF">QVD17_32519</name>
</gene>
<evidence type="ECO:0000313" key="2">
    <source>
        <dbReference type="EMBL" id="KAK1411782.1"/>
    </source>
</evidence>
<keyword evidence="1" id="KW-0812">Transmembrane</keyword>
<protein>
    <submittedName>
        <fullName evidence="2">Uncharacterized protein</fullName>
    </submittedName>
</protein>
<proteinExistence type="predicted"/>
<reference evidence="2" key="1">
    <citation type="journal article" date="2023" name="bioRxiv">
        <title>Improved chromosome-level genome assembly for marigold (Tagetes erecta).</title>
        <authorList>
            <person name="Jiang F."/>
            <person name="Yuan L."/>
            <person name="Wang S."/>
            <person name="Wang H."/>
            <person name="Xu D."/>
            <person name="Wang A."/>
            <person name="Fan W."/>
        </authorList>
    </citation>
    <scope>NUCLEOTIDE SEQUENCE</scope>
    <source>
        <strain evidence="2">WSJ</strain>
        <tissue evidence="2">Leaf</tissue>
    </source>
</reference>
<evidence type="ECO:0000313" key="3">
    <source>
        <dbReference type="Proteomes" id="UP001229421"/>
    </source>
</evidence>
<keyword evidence="1" id="KW-0472">Membrane</keyword>
<dbReference type="AlphaFoldDB" id="A0AAD8NK09"/>
<keyword evidence="1" id="KW-1133">Transmembrane helix</keyword>
<sequence>MSTNAGTARDPAARRIGFFRILLWIIRDYFEVSFALRLCGSLEAGSSSSVQVSRSAGMLRLSDERCSSVVDGSGSVVVGDGVDGSESLLYANYVDLGGCTKVSYHPTKLIYSFTFDFGWIFAHKRDTPNSSSSFQSTHHTASNLAVTSDGGNHVGVVRIGSLDTSIMLKYIMKYFASVKSLASVIHLHYYVRFRAVLAGIRLQINLVLLWQLQCCAFGIVLAAVRLQIWSYFDSNKVVLLEPFLTPIYLHRQVLLM</sequence>
<organism evidence="2 3">
    <name type="scientific">Tagetes erecta</name>
    <name type="common">African marigold</name>
    <dbReference type="NCBI Taxonomy" id="13708"/>
    <lineage>
        <taxon>Eukaryota</taxon>
        <taxon>Viridiplantae</taxon>
        <taxon>Streptophyta</taxon>
        <taxon>Embryophyta</taxon>
        <taxon>Tracheophyta</taxon>
        <taxon>Spermatophyta</taxon>
        <taxon>Magnoliopsida</taxon>
        <taxon>eudicotyledons</taxon>
        <taxon>Gunneridae</taxon>
        <taxon>Pentapetalae</taxon>
        <taxon>asterids</taxon>
        <taxon>campanulids</taxon>
        <taxon>Asterales</taxon>
        <taxon>Asteraceae</taxon>
        <taxon>Asteroideae</taxon>
        <taxon>Heliantheae alliance</taxon>
        <taxon>Tageteae</taxon>
        <taxon>Tagetes</taxon>
    </lineage>
</organism>
<evidence type="ECO:0000256" key="1">
    <source>
        <dbReference type="SAM" id="Phobius"/>
    </source>
</evidence>
<dbReference type="Proteomes" id="UP001229421">
    <property type="component" value="Unassembled WGS sequence"/>
</dbReference>
<dbReference type="EMBL" id="JAUHHV010000009">
    <property type="protein sequence ID" value="KAK1411782.1"/>
    <property type="molecule type" value="Genomic_DNA"/>
</dbReference>
<feature type="transmembrane region" description="Helical" evidence="1">
    <location>
        <begin position="203"/>
        <end position="224"/>
    </location>
</feature>
<comment type="caution">
    <text evidence="2">The sequence shown here is derived from an EMBL/GenBank/DDBJ whole genome shotgun (WGS) entry which is preliminary data.</text>
</comment>
<keyword evidence="3" id="KW-1185">Reference proteome</keyword>
<accession>A0AAD8NK09</accession>